<feature type="transmembrane region" description="Helical" evidence="2">
    <location>
        <begin position="97"/>
        <end position="117"/>
    </location>
</feature>
<feature type="region of interest" description="Disordered" evidence="1">
    <location>
        <begin position="276"/>
        <end position="344"/>
    </location>
</feature>
<proteinExistence type="predicted"/>
<evidence type="ECO:0000256" key="1">
    <source>
        <dbReference type="SAM" id="MobiDB-lite"/>
    </source>
</evidence>
<feature type="compositionally biased region" description="Polar residues" evidence="1">
    <location>
        <begin position="1"/>
        <end position="12"/>
    </location>
</feature>
<feature type="compositionally biased region" description="Low complexity" evidence="1">
    <location>
        <begin position="18"/>
        <end position="27"/>
    </location>
</feature>
<keyword evidence="4" id="KW-1185">Reference proteome</keyword>
<keyword evidence="2" id="KW-0472">Membrane</keyword>
<gene>
    <name evidence="3" type="ORF">FB468_2627</name>
</gene>
<feature type="transmembrane region" description="Helical" evidence="2">
    <location>
        <begin position="195"/>
        <end position="220"/>
    </location>
</feature>
<evidence type="ECO:0000256" key="2">
    <source>
        <dbReference type="SAM" id="Phobius"/>
    </source>
</evidence>
<dbReference type="Proteomes" id="UP000319094">
    <property type="component" value="Unassembled WGS sequence"/>
</dbReference>
<keyword evidence="2" id="KW-0812">Transmembrane</keyword>
<evidence type="ECO:0000313" key="4">
    <source>
        <dbReference type="Proteomes" id="UP000319094"/>
    </source>
</evidence>
<evidence type="ECO:0000313" key="3">
    <source>
        <dbReference type="EMBL" id="TQL44566.1"/>
    </source>
</evidence>
<organism evidence="3 4">
    <name type="scientific">Leucobacter komagatae</name>
    <dbReference type="NCBI Taxonomy" id="55969"/>
    <lineage>
        <taxon>Bacteria</taxon>
        <taxon>Bacillati</taxon>
        <taxon>Actinomycetota</taxon>
        <taxon>Actinomycetes</taxon>
        <taxon>Micrococcales</taxon>
        <taxon>Microbacteriaceae</taxon>
        <taxon>Leucobacter</taxon>
    </lineage>
</organism>
<dbReference type="AlphaFoldDB" id="A0A542Y913"/>
<protein>
    <submittedName>
        <fullName evidence="3">Uncharacterized protein</fullName>
    </submittedName>
</protein>
<sequence>MTEQQAPQQTPQGVDLHAGQGAPAPQVAAPGTKKLSMFLRVSIVLLIGLTLASISLLFIGDFEGRFERIFSTFALFAVFVVLTAIDTSRDRANEWYAPVALIANTYILGLLLVVIWMTPYDSFSLMFQIFWKSFLVILVTRLVILCCELLLRTGREGDEAGNRFAFVTSVLAVLSGILFTAPVGIEAFRLHIPDLYWKIATAVLILTALGLSVTLLLRWANNSDERAAKRAADKAAREAGALGTPFAPLSPASPALPVDAAHAPAGEAAAVAAPLAGAAAEPGHAPAEAGSPVAPQQAQQPQQPQQPTEILLPWPTFADGRPIPARPDGQPDFSVPGAPLPPQF</sequence>
<feature type="compositionally biased region" description="Low complexity" evidence="1">
    <location>
        <begin position="276"/>
        <end position="307"/>
    </location>
</feature>
<feature type="transmembrane region" description="Helical" evidence="2">
    <location>
        <begin position="129"/>
        <end position="151"/>
    </location>
</feature>
<dbReference type="OrthoDB" id="5109542at2"/>
<dbReference type="EMBL" id="VFON01000001">
    <property type="protein sequence ID" value="TQL44566.1"/>
    <property type="molecule type" value="Genomic_DNA"/>
</dbReference>
<dbReference type="RefSeq" id="WP_141887738.1">
    <property type="nucleotide sequence ID" value="NZ_BAAAUY010000003.1"/>
</dbReference>
<accession>A0A542Y913</accession>
<feature type="transmembrane region" description="Helical" evidence="2">
    <location>
        <begin position="66"/>
        <end position="85"/>
    </location>
</feature>
<feature type="region of interest" description="Disordered" evidence="1">
    <location>
        <begin position="1"/>
        <end position="27"/>
    </location>
</feature>
<reference evidence="3 4" key="1">
    <citation type="submission" date="2019-06" db="EMBL/GenBank/DDBJ databases">
        <title>Sequencing the genomes of 1000 actinobacteria strains.</title>
        <authorList>
            <person name="Klenk H.-P."/>
        </authorList>
    </citation>
    <scope>NUCLEOTIDE SEQUENCE [LARGE SCALE GENOMIC DNA]</scope>
    <source>
        <strain evidence="3 4">DSM 8803</strain>
    </source>
</reference>
<feature type="transmembrane region" description="Helical" evidence="2">
    <location>
        <begin position="38"/>
        <end position="60"/>
    </location>
</feature>
<feature type="transmembrane region" description="Helical" evidence="2">
    <location>
        <begin position="163"/>
        <end position="183"/>
    </location>
</feature>
<keyword evidence="2" id="KW-1133">Transmembrane helix</keyword>
<name>A0A542Y913_9MICO</name>
<comment type="caution">
    <text evidence="3">The sequence shown here is derived from an EMBL/GenBank/DDBJ whole genome shotgun (WGS) entry which is preliminary data.</text>
</comment>